<evidence type="ECO:0000313" key="1">
    <source>
        <dbReference type="EMBL" id="KAE9013269.1"/>
    </source>
</evidence>
<sequence length="435" mass="48796">MAEAAVLLDKSPFPPLQLTFEEQQHCHDVSLQLLERVLHSYDERLAGITPRHHANLDSARWKLEKTQENASMYTERIRHVRSDLHLPDDVWEDPIVLMMAGNIAAPLDEVMFGLAIPTIEAFKIRVSTLGNQDLGGALLAKLVGPTEEKPFQNLSVLYMTTELPWLVSKVVKPRDFVLLSASGVITTAAGERIGYDLLQQAPLPQCGPLPKPMIRGKYVFGALYRQLEDGTVDVYVQQYLEAMGNIFDSYAISAAWQGILGFFSAPVLAEHKKLQWCIAHMKSARRRGLTNDSLGYSRSCSLCSMTFGRVVRTRKSDRRACVLCLAPVCPNCREERVYKVVERHSRKKVLATRKKEVFVCRPCLEFVQRHKPVDIARYSINEQLTPASDSSRDTNGSGPVTWGLLYGDSVPDWSPTRSLSISSGSFDSFSWNVDP</sequence>
<evidence type="ECO:0000313" key="3">
    <source>
        <dbReference type="Proteomes" id="UP000429607"/>
    </source>
</evidence>
<evidence type="ECO:0000313" key="2">
    <source>
        <dbReference type="EMBL" id="KAE9018871.1"/>
    </source>
</evidence>
<dbReference type="Proteomes" id="UP000435112">
    <property type="component" value="Unassembled WGS sequence"/>
</dbReference>
<dbReference type="AlphaFoldDB" id="A0A6A3L2Q4"/>
<dbReference type="OrthoDB" id="105721at2759"/>
<dbReference type="Proteomes" id="UP000429607">
    <property type="component" value="Unassembled WGS sequence"/>
</dbReference>
<reference evidence="3 4" key="1">
    <citation type="submission" date="2018-09" db="EMBL/GenBank/DDBJ databases">
        <title>Genomic investigation of the strawberry pathogen Phytophthora fragariae indicates pathogenicity is determined by transcriptional variation in three key races.</title>
        <authorList>
            <person name="Adams T.M."/>
            <person name="Armitage A.D."/>
            <person name="Sobczyk M.K."/>
            <person name="Bates H.J."/>
            <person name="Dunwell J.M."/>
            <person name="Nellist C.F."/>
            <person name="Harrison R.J."/>
        </authorList>
    </citation>
    <scope>NUCLEOTIDE SEQUENCE [LARGE SCALE GENOMIC DNA]</scope>
    <source>
        <strain evidence="2 3">SCRP249</strain>
        <strain evidence="1 4">SCRP324</strain>
    </source>
</reference>
<evidence type="ECO:0000313" key="4">
    <source>
        <dbReference type="Proteomes" id="UP000435112"/>
    </source>
</evidence>
<protein>
    <recommendedName>
        <fullName evidence="5">FYVE-type domain-containing protein</fullName>
    </recommendedName>
</protein>
<comment type="caution">
    <text evidence="1">The sequence shown here is derived from an EMBL/GenBank/DDBJ whole genome shotgun (WGS) entry which is preliminary data.</text>
</comment>
<name>A0A6A3L2Q4_9STRA</name>
<dbReference type="InterPro" id="IPR023393">
    <property type="entry name" value="START-like_dom_sf"/>
</dbReference>
<dbReference type="EMBL" id="QXFU01001016">
    <property type="protein sequence ID" value="KAE9013269.1"/>
    <property type="molecule type" value="Genomic_DNA"/>
</dbReference>
<proteinExistence type="predicted"/>
<dbReference type="PANTHER" id="PTHR13510:SF44">
    <property type="entry name" value="RABENOSYN-5"/>
    <property type="match status" value="1"/>
</dbReference>
<dbReference type="InterPro" id="IPR052727">
    <property type="entry name" value="Rab4/Rab5_effector"/>
</dbReference>
<evidence type="ECO:0008006" key="5">
    <source>
        <dbReference type="Google" id="ProtNLM"/>
    </source>
</evidence>
<dbReference type="PANTHER" id="PTHR13510">
    <property type="entry name" value="FYVE-FINGER-CONTAINING RAB5 EFFECTOR PROTEIN RABENOSYN-5-RELATED"/>
    <property type="match status" value="1"/>
</dbReference>
<gene>
    <name evidence="2" type="ORF">PR001_g14018</name>
    <name evidence="1" type="ORF">PR002_g14567</name>
</gene>
<accession>A0A6A3L2Q4</accession>
<dbReference type="EMBL" id="QXFV01000987">
    <property type="protein sequence ID" value="KAE9018871.1"/>
    <property type="molecule type" value="Genomic_DNA"/>
</dbReference>
<organism evidence="1 4">
    <name type="scientific">Phytophthora rubi</name>
    <dbReference type="NCBI Taxonomy" id="129364"/>
    <lineage>
        <taxon>Eukaryota</taxon>
        <taxon>Sar</taxon>
        <taxon>Stramenopiles</taxon>
        <taxon>Oomycota</taxon>
        <taxon>Peronosporomycetes</taxon>
        <taxon>Peronosporales</taxon>
        <taxon>Peronosporaceae</taxon>
        <taxon>Phytophthora</taxon>
    </lineage>
</organism>
<dbReference type="Gene3D" id="3.30.530.20">
    <property type="match status" value="1"/>
</dbReference>